<comment type="caution">
    <text evidence="1">The sequence shown here is derived from an EMBL/GenBank/DDBJ whole genome shotgun (WGS) entry which is preliminary data.</text>
</comment>
<reference evidence="1" key="1">
    <citation type="submission" date="2019-08" db="EMBL/GenBank/DDBJ databases">
        <authorList>
            <person name="Kucharzyk K."/>
            <person name="Murdoch R.W."/>
            <person name="Higgins S."/>
            <person name="Loffler F."/>
        </authorList>
    </citation>
    <scope>NUCLEOTIDE SEQUENCE</scope>
</reference>
<sequence>MRLFLISLFTFLATTLQGQAKVEQDVFVPIAKYMQAGDSEKLSAWFAQNLELDVMGSVNVCSKAQARQILKEFFTNYTPRSFNIAYRSGKAPMKYAIGNLNAGGEKFRVTLFVKTQEDGNFIQQLRIERE</sequence>
<evidence type="ECO:0000313" key="1">
    <source>
        <dbReference type="EMBL" id="MPL72514.1"/>
    </source>
</evidence>
<dbReference type="InterPro" id="IPR031977">
    <property type="entry name" value="DUF4783"/>
</dbReference>
<protein>
    <recommendedName>
        <fullName evidence="2">DUF4783 domain-containing protein</fullName>
    </recommendedName>
</protein>
<dbReference type="Pfam" id="PF16022">
    <property type="entry name" value="DUF4783"/>
    <property type="match status" value="1"/>
</dbReference>
<organism evidence="1">
    <name type="scientific">bioreactor metagenome</name>
    <dbReference type="NCBI Taxonomy" id="1076179"/>
    <lineage>
        <taxon>unclassified sequences</taxon>
        <taxon>metagenomes</taxon>
        <taxon>ecological metagenomes</taxon>
    </lineage>
</organism>
<dbReference type="EMBL" id="VSSQ01000066">
    <property type="protein sequence ID" value="MPL72514.1"/>
    <property type="molecule type" value="Genomic_DNA"/>
</dbReference>
<gene>
    <name evidence="1" type="ORF">SDC9_18299</name>
</gene>
<dbReference type="Gene3D" id="3.10.450.50">
    <property type="match status" value="1"/>
</dbReference>
<evidence type="ECO:0008006" key="2">
    <source>
        <dbReference type="Google" id="ProtNLM"/>
    </source>
</evidence>
<proteinExistence type="predicted"/>
<accession>A0A644TZY5</accession>
<dbReference type="AlphaFoldDB" id="A0A644TZY5"/>
<name>A0A644TZY5_9ZZZZ</name>